<keyword evidence="1" id="KW-1133">Transmembrane helix</keyword>
<reference evidence="2 3" key="1">
    <citation type="submission" date="2019-08" db="EMBL/GenBank/DDBJ databases">
        <authorList>
            <person name="Hu J."/>
        </authorList>
    </citation>
    <scope>NUCLEOTIDE SEQUENCE [LARGE SCALE GENOMIC DNA]</scope>
    <source>
        <strain evidence="2 3">NEAU-184</strain>
    </source>
</reference>
<gene>
    <name evidence="2" type="ORF">FYC51_13655</name>
</gene>
<evidence type="ECO:0000313" key="3">
    <source>
        <dbReference type="Proteomes" id="UP000325243"/>
    </source>
</evidence>
<comment type="caution">
    <text evidence="2">The sequence shown here is derived from an EMBL/GenBank/DDBJ whole genome shotgun (WGS) entry which is preliminary data.</text>
</comment>
<keyword evidence="1" id="KW-0472">Membrane</keyword>
<dbReference type="EMBL" id="VSSB01000002">
    <property type="protein sequence ID" value="TYL50264.1"/>
    <property type="molecule type" value="Genomic_DNA"/>
</dbReference>
<dbReference type="AlphaFoldDB" id="A0A5S4UTF0"/>
<feature type="transmembrane region" description="Helical" evidence="1">
    <location>
        <begin position="48"/>
        <end position="69"/>
    </location>
</feature>
<name>A0A5S4UTF0_9MICO</name>
<keyword evidence="1" id="KW-0812">Transmembrane</keyword>
<protein>
    <submittedName>
        <fullName evidence="2">Uncharacterized protein</fullName>
    </submittedName>
</protein>
<dbReference type="RefSeq" id="WP_148734366.1">
    <property type="nucleotide sequence ID" value="NZ_VSSB01000002.1"/>
</dbReference>
<sequence>MRAGSVGSYIVGVVAAVAAVALCIGTAILAADEDVIQALSLPEWLSGVVMAVAISIVVMVTVVAAIALIPRRWQ</sequence>
<accession>A0A5S4UTF0</accession>
<evidence type="ECO:0000313" key="2">
    <source>
        <dbReference type="EMBL" id="TYL50264.1"/>
    </source>
</evidence>
<proteinExistence type="predicted"/>
<keyword evidence="3" id="KW-1185">Reference proteome</keyword>
<feature type="transmembrane region" description="Helical" evidence="1">
    <location>
        <begin position="7"/>
        <end position="28"/>
    </location>
</feature>
<dbReference type="Proteomes" id="UP000325243">
    <property type="component" value="Unassembled WGS sequence"/>
</dbReference>
<evidence type="ECO:0000256" key="1">
    <source>
        <dbReference type="SAM" id="Phobius"/>
    </source>
</evidence>
<organism evidence="2 3">
    <name type="scientific">Agromyces mariniharenae</name>
    <dbReference type="NCBI Taxonomy" id="2604423"/>
    <lineage>
        <taxon>Bacteria</taxon>
        <taxon>Bacillati</taxon>
        <taxon>Actinomycetota</taxon>
        <taxon>Actinomycetes</taxon>
        <taxon>Micrococcales</taxon>
        <taxon>Microbacteriaceae</taxon>
        <taxon>Agromyces</taxon>
    </lineage>
</organism>